<keyword evidence="3" id="KW-1185">Reference proteome</keyword>
<evidence type="ECO:0000259" key="1">
    <source>
        <dbReference type="Pfam" id="PF03886"/>
    </source>
</evidence>
<dbReference type="AlphaFoldDB" id="A0A3N5ZE72"/>
<accession>A0A3N5ZE72</accession>
<gene>
    <name evidence="2" type="ORF">DRW07_04180</name>
</gene>
<proteinExistence type="predicted"/>
<sequence>MRVYRLSIAIFLVALLNGCSSQSVSLQYYLLHTPNDSVSVSLPPDAQPLLIRLTNLSVSDYLMQRGLAVQTAENALHISTQHIWAEPFEAGFKKKLTHALGPDYKLIYTNTKKDDEYMLDLSLLHLVATYQGDAVLDARYTLSSPTGSTVNKAFQVKLDLDSDGYGHAVSVYRQAIVLLADDIKTQLSAMQ</sequence>
<evidence type="ECO:0000313" key="2">
    <source>
        <dbReference type="EMBL" id="RPJ68608.1"/>
    </source>
</evidence>
<dbReference type="Pfam" id="PF03886">
    <property type="entry name" value="ABC_trans_aux"/>
    <property type="match status" value="1"/>
</dbReference>
<organism evidence="2 3">
    <name type="scientific">Alteromonas sediminis</name>
    <dbReference type="NCBI Taxonomy" id="2259342"/>
    <lineage>
        <taxon>Bacteria</taxon>
        <taxon>Pseudomonadati</taxon>
        <taxon>Pseudomonadota</taxon>
        <taxon>Gammaproteobacteria</taxon>
        <taxon>Alteromonadales</taxon>
        <taxon>Alteromonadaceae</taxon>
        <taxon>Alteromonas/Salinimonas group</taxon>
        <taxon>Alteromonas</taxon>
    </lineage>
</organism>
<dbReference type="InterPro" id="IPR005586">
    <property type="entry name" value="ABC_trans_aux"/>
</dbReference>
<dbReference type="OrthoDB" id="6198336at2"/>
<feature type="domain" description="ABC-type transport auxiliary lipoprotein component" evidence="1">
    <location>
        <begin position="29"/>
        <end position="183"/>
    </location>
</feature>
<dbReference type="Proteomes" id="UP000275281">
    <property type="component" value="Unassembled WGS sequence"/>
</dbReference>
<dbReference type="Gene3D" id="3.40.50.10610">
    <property type="entry name" value="ABC-type transport auxiliary lipoprotein component"/>
    <property type="match status" value="1"/>
</dbReference>
<dbReference type="SUPFAM" id="SSF159594">
    <property type="entry name" value="XCC0632-like"/>
    <property type="match status" value="1"/>
</dbReference>
<reference evidence="2 3" key="1">
    <citation type="submission" date="2018-11" db="EMBL/GenBank/DDBJ databases">
        <authorList>
            <person name="Ye M.-Q."/>
            <person name="Du Z.-J."/>
        </authorList>
    </citation>
    <scope>NUCLEOTIDE SEQUENCE [LARGE SCALE GENOMIC DNA]</scope>
    <source>
        <strain evidence="2 3">U0105</strain>
    </source>
</reference>
<name>A0A3N5ZE72_9ALTE</name>
<protein>
    <recommendedName>
        <fullName evidence="1">ABC-type transport auxiliary lipoprotein component domain-containing protein</fullName>
    </recommendedName>
</protein>
<comment type="caution">
    <text evidence="2">The sequence shown here is derived from an EMBL/GenBank/DDBJ whole genome shotgun (WGS) entry which is preliminary data.</text>
</comment>
<evidence type="ECO:0000313" key="3">
    <source>
        <dbReference type="Proteomes" id="UP000275281"/>
    </source>
</evidence>
<dbReference type="EMBL" id="RPOK01000001">
    <property type="protein sequence ID" value="RPJ68608.1"/>
    <property type="molecule type" value="Genomic_DNA"/>
</dbReference>